<dbReference type="EMBL" id="QUTD01007776">
    <property type="protein sequence ID" value="RHY48826.1"/>
    <property type="molecule type" value="Genomic_DNA"/>
</dbReference>
<dbReference type="InterPro" id="IPR036875">
    <property type="entry name" value="Znf_CCHC_sf"/>
</dbReference>
<dbReference type="SMART" id="SM00343">
    <property type="entry name" value="ZnF_C2HC"/>
    <property type="match status" value="1"/>
</dbReference>
<evidence type="ECO:0000313" key="4">
    <source>
        <dbReference type="Proteomes" id="UP000266643"/>
    </source>
</evidence>
<dbReference type="SUPFAM" id="SSF50630">
    <property type="entry name" value="Acid proteases"/>
    <property type="match status" value="1"/>
</dbReference>
<dbReference type="GO" id="GO:0008270">
    <property type="term" value="F:zinc ion binding"/>
    <property type="evidence" value="ECO:0007669"/>
    <property type="project" value="InterPro"/>
</dbReference>
<dbReference type="Proteomes" id="UP000266643">
    <property type="component" value="Unassembled WGS sequence"/>
</dbReference>
<feature type="region of interest" description="Disordered" evidence="1">
    <location>
        <begin position="1"/>
        <end position="31"/>
    </location>
</feature>
<sequence length="399" mass="45051">MGKNKAAAEKKLKKAAKEAVASGREIKRERNDLKRKANQVPDRLVSFKTIHYLDEPDVENLDAIRKSLIEKLQATQRVNERFKRDLVRLNGTQKMINQLLEAQAQTHTQMMRDQQAHQEQQLILHQQLQDAMNQLASQQPVEQQRDTERRVEGLSMPAYHGHLNESIGLYIHRMRKDPPPAPPESNESADMEVDNINVRKARKKDRSKLRCFNCQGFGHFAAACQKPKKKISGDGPPGKQNNLEVEEAPSDKDVEYITFGAMEENGAEGVAVSKAQVGRSPESGRAPLMIKSGVINGKVVKILIDSGATNSLCRVGLGKHVIRSKAVRISGYDGLMSPLTETRELKETVQIGTFTFHDTQLTEWDLKDKAFDVILGQPWFKKHNPWMSMRRLLNHQDGS</sequence>
<dbReference type="CDD" id="cd00303">
    <property type="entry name" value="retropepsin_like"/>
    <property type="match status" value="1"/>
</dbReference>
<proteinExistence type="predicted"/>
<evidence type="ECO:0000256" key="1">
    <source>
        <dbReference type="SAM" id="MobiDB-lite"/>
    </source>
</evidence>
<dbReference type="Gene3D" id="2.40.70.10">
    <property type="entry name" value="Acid Proteases"/>
    <property type="match status" value="1"/>
</dbReference>
<dbReference type="SUPFAM" id="SSF57756">
    <property type="entry name" value="Retrovirus zinc finger-like domains"/>
    <property type="match status" value="1"/>
</dbReference>
<comment type="caution">
    <text evidence="3">The sequence shown here is derived from an EMBL/GenBank/DDBJ whole genome shotgun (WGS) entry which is preliminary data.</text>
</comment>
<evidence type="ECO:0000313" key="3">
    <source>
        <dbReference type="EMBL" id="RHY48826.1"/>
    </source>
</evidence>
<feature type="compositionally biased region" description="Basic and acidic residues" evidence="1">
    <location>
        <begin position="1"/>
        <end position="10"/>
    </location>
</feature>
<accession>A0A397CS06</accession>
<name>A0A397CS06_APHAT</name>
<dbReference type="GO" id="GO:0003676">
    <property type="term" value="F:nucleic acid binding"/>
    <property type="evidence" value="ECO:0007669"/>
    <property type="project" value="InterPro"/>
</dbReference>
<reference evidence="3 4" key="1">
    <citation type="submission" date="2018-08" db="EMBL/GenBank/DDBJ databases">
        <title>Aphanomyces genome sequencing and annotation.</title>
        <authorList>
            <person name="Minardi D."/>
            <person name="Oidtmann B."/>
            <person name="Van Der Giezen M."/>
            <person name="Studholme D.J."/>
        </authorList>
    </citation>
    <scope>NUCLEOTIDE SEQUENCE [LARGE SCALE GENOMIC DNA]</scope>
    <source>
        <strain evidence="3 4">D2</strain>
    </source>
</reference>
<dbReference type="AlphaFoldDB" id="A0A397CS06"/>
<dbReference type="InterPro" id="IPR021109">
    <property type="entry name" value="Peptidase_aspartic_dom_sf"/>
</dbReference>
<gene>
    <name evidence="3" type="ORF">DYB30_010713</name>
</gene>
<evidence type="ECO:0000259" key="2">
    <source>
        <dbReference type="SMART" id="SM00343"/>
    </source>
</evidence>
<dbReference type="Gene3D" id="4.10.60.10">
    <property type="entry name" value="Zinc finger, CCHC-type"/>
    <property type="match status" value="1"/>
</dbReference>
<dbReference type="VEuPathDB" id="FungiDB:H257_17112"/>
<feature type="domain" description="CCHC-type" evidence="2">
    <location>
        <begin position="210"/>
        <end position="226"/>
    </location>
</feature>
<organism evidence="3 4">
    <name type="scientific">Aphanomyces astaci</name>
    <name type="common">Crayfish plague agent</name>
    <dbReference type="NCBI Taxonomy" id="112090"/>
    <lineage>
        <taxon>Eukaryota</taxon>
        <taxon>Sar</taxon>
        <taxon>Stramenopiles</taxon>
        <taxon>Oomycota</taxon>
        <taxon>Saprolegniomycetes</taxon>
        <taxon>Saprolegniales</taxon>
        <taxon>Verrucalvaceae</taxon>
        <taxon>Aphanomyces</taxon>
    </lineage>
</organism>
<protein>
    <recommendedName>
        <fullName evidence="2">CCHC-type domain-containing protein</fullName>
    </recommendedName>
</protein>
<feature type="region of interest" description="Disordered" evidence="1">
    <location>
        <begin position="226"/>
        <end position="247"/>
    </location>
</feature>
<dbReference type="InterPro" id="IPR001878">
    <property type="entry name" value="Znf_CCHC"/>
</dbReference>